<keyword evidence="2" id="KW-0732">Signal</keyword>
<dbReference type="SUPFAM" id="SSF51261">
    <property type="entry name" value="Duplicated hybrid motif"/>
    <property type="match status" value="1"/>
</dbReference>
<reference evidence="4" key="1">
    <citation type="journal article" date="2021" name="PeerJ">
        <title>Extensive microbial diversity within the chicken gut microbiome revealed by metagenomics and culture.</title>
        <authorList>
            <person name="Gilroy R."/>
            <person name="Ravi A."/>
            <person name="Getino M."/>
            <person name="Pursley I."/>
            <person name="Horton D.L."/>
            <person name="Alikhan N.F."/>
            <person name="Baker D."/>
            <person name="Gharbi K."/>
            <person name="Hall N."/>
            <person name="Watson M."/>
            <person name="Adriaenssens E.M."/>
            <person name="Foster-Nyarko E."/>
            <person name="Jarju S."/>
            <person name="Secka A."/>
            <person name="Antonio M."/>
            <person name="Oren A."/>
            <person name="Chaudhuri R.R."/>
            <person name="La Ragione R."/>
            <person name="Hildebrand F."/>
            <person name="Pallen M.J."/>
        </authorList>
    </citation>
    <scope>NUCLEOTIDE SEQUENCE</scope>
    <source>
        <strain evidence="4">1193</strain>
    </source>
</reference>
<reference evidence="4" key="2">
    <citation type="submission" date="2021-04" db="EMBL/GenBank/DDBJ databases">
        <authorList>
            <person name="Gilroy R."/>
        </authorList>
    </citation>
    <scope>NUCLEOTIDE SEQUENCE</scope>
    <source>
        <strain evidence="4">1193</strain>
    </source>
</reference>
<dbReference type="Gene3D" id="2.70.70.10">
    <property type="entry name" value="Glucose Permease (Domain IIA)"/>
    <property type="match status" value="1"/>
</dbReference>
<dbReference type="Pfam" id="PF01551">
    <property type="entry name" value="Peptidase_M23"/>
    <property type="match status" value="1"/>
</dbReference>
<dbReference type="PANTHER" id="PTHR21666">
    <property type="entry name" value="PEPTIDASE-RELATED"/>
    <property type="match status" value="1"/>
</dbReference>
<dbReference type="PANTHER" id="PTHR21666:SF270">
    <property type="entry name" value="MUREIN HYDROLASE ACTIVATOR ENVC"/>
    <property type="match status" value="1"/>
</dbReference>
<feature type="chain" id="PRO_5038713240" evidence="2">
    <location>
        <begin position="34"/>
        <end position="390"/>
    </location>
</feature>
<evidence type="ECO:0000313" key="4">
    <source>
        <dbReference type="EMBL" id="HIX61374.1"/>
    </source>
</evidence>
<evidence type="ECO:0000313" key="5">
    <source>
        <dbReference type="Proteomes" id="UP000824248"/>
    </source>
</evidence>
<organism evidence="4 5">
    <name type="scientific">Candidatus Halomonas stercoripullorum</name>
    <dbReference type="NCBI Taxonomy" id="2838617"/>
    <lineage>
        <taxon>Bacteria</taxon>
        <taxon>Pseudomonadati</taxon>
        <taxon>Pseudomonadota</taxon>
        <taxon>Gammaproteobacteria</taxon>
        <taxon>Oceanospirillales</taxon>
        <taxon>Halomonadaceae</taxon>
        <taxon>Halomonas</taxon>
    </lineage>
</organism>
<feature type="coiled-coil region" evidence="1">
    <location>
        <begin position="216"/>
        <end position="250"/>
    </location>
</feature>
<proteinExistence type="predicted"/>
<sequence length="390" mass="43874">MTPSQQRYPGVWLTCCLLCIFLLGGLGALPAHAQPSEREARERLDAIGTEIQAVNRRLNETRQAQDEATQALREVETALAETHARLDGIQAERRQLDDDIATLERERDELQDERDEQIEALNVQLVALYRLGLTPQLKLLLNQDDPARLDRLQTYLNHLARARNQRLDEIARLDAALTDNRRKLDAHGQQLDALAAELAQRSSELAGRINERERLLAELDARYDDEHSRLERLDRDRSEAELVLEQVREALARLQRPPPSTAIERTRGDLPWPVQGNVASHYRRGQGVHVNGMLIEAREGTPVAAVHAGRVVFADWMRGFGNLLIIDHGDNVMTLYAHLQRFSANVGQTIGSGDTLGTVGSSGGHARPALYFEVRRGGDPIDPREWIARR</sequence>
<name>A0A9D2B5P6_9GAMM</name>
<dbReference type="EMBL" id="DXFC01000115">
    <property type="protein sequence ID" value="HIX61374.1"/>
    <property type="molecule type" value="Genomic_DNA"/>
</dbReference>
<dbReference type="Proteomes" id="UP000824248">
    <property type="component" value="Unassembled WGS sequence"/>
</dbReference>
<protein>
    <submittedName>
        <fullName evidence="4">Peptidoglycan DD-metalloendopeptidase family protein</fullName>
    </submittedName>
</protein>
<dbReference type="InterPro" id="IPR050570">
    <property type="entry name" value="Cell_wall_metabolism_enzyme"/>
</dbReference>
<evidence type="ECO:0000259" key="3">
    <source>
        <dbReference type="Pfam" id="PF01551"/>
    </source>
</evidence>
<keyword evidence="1" id="KW-0175">Coiled coil</keyword>
<dbReference type="InterPro" id="IPR011055">
    <property type="entry name" value="Dup_hybrid_motif"/>
</dbReference>
<dbReference type="CDD" id="cd12797">
    <property type="entry name" value="M23_peptidase"/>
    <property type="match status" value="1"/>
</dbReference>
<dbReference type="Gene3D" id="6.10.250.3150">
    <property type="match status" value="1"/>
</dbReference>
<comment type="caution">
    <text evidence="4">The sequence shown here is derived from an EMBL/GenBank/DDBJ whole genome shotgun (WGS) entry which is preliminary data.</text>
</comment>
<evidence type="ECO:0000256" key="2">
    <source>
        <dbReference type="SAM" id="SignalP"/>
    </source>
</evidence>
<gene>
    <name evidence="4" type="ORF">H9854_03960</name>
</gene>
<dbReference type="AlphaFoldDB" id="A0A9D2B5P6"/>
<dbReference type="FunFam" id="2.70.70.10:FF:000003">
    <property type="entry name" value="Murein hydrolase activator EnvC"/>
    <property type="match status" value="1"/>
</dbReference>
<feature type="coiled-coil region" evidence="1">
    <location>
        <begin position="51"/>
        <end position="123"/>
    </location>
</feature>
<accession>A0A9D2B5P6</accession>
<feature type="domain" description="M23ase beta-sheet core" evidence="3">
    <location>
        <begin position="291"/>
        <end position="383"/>
    </location>
</feature>
<evidence type="ECO:0000256" key="1">
    <source>
        <dbReference type="SAM" id="Coils"/>
    </source>
</evidence>
<dbReference type="GO" id="GO:0004222">
    <property type="term" value="F:metalloendopeptidase activity"/>
    <property type="evidence" value="ECO:0007669"/>
    <property type="project" value="TreeGrafter"/>
</dbReference>
<dbReference type="InterPro" id="IPR016047">
    <property type="entry name" value="M23ase_b-sheet_dom"/>
</dbReference>
<feature type="signal peptide" evidence="2">
    <location>
        <begin position="1"/>
        <end position="33"/>
    </location>
</feature>